<dbReference type="RefSeq" id="WP_203744736.1">
    <property type="nucleotide sequence ID" value="NZ_BAAAUC010000004.1"/>
</dbReference>
<evidence type="ECO:0000256" key="1">
    <source>
        <dbReference type="SAM" id="MobiDB-lite"/>
    </source>
</evidence>
<dbReference type="Proteomes" id="UP000619479">
    <property type="component" value="Unassembled WGS sequence"/>
</dbReference>
<dbReference type="AlphaFoldDB" id="A0A919ILF9"/>
<dbReference type="EMBL" id="BOMH01000038">
    <property type="protein sequence ID" value="GID67231.1"/>
    <property type="molecule type" value="Genomic_DNA"/>
</dbReference>
<keyword evidence="3" id="KW-1185">Reference proteome</keyword>
<evidence type="ECO:0000313" key="3">
    <source>
        <dbReference type="Proteomes" id="UP000619479"/>
    </source>
</evidence>
<protein>
    <submittedName>
        <fullName evidence="2">Uncharacterized protein</fullName>
    </submittedName>
</protein>
<comment type="caution">
    <text evidence="2">The sequence shown here is derived from an EMBL/GenBank/DDBJ whole genome shotgun (WGS) entry which is preliminary data.</text>
</comment>
<feature type="region of interest" description="Disordered" evidence="1">
    <location>
        <begin position="37"/>
        <end position="68"/>
    </location>
</feature>
<reference evidence="2" key="1">
    <citation type="submission" date="2021-01" db="EMBL/GenBank/DDBJ databases">
        <title>Whole genome shotgun sequence of Actinoplanes cyaneus NBRC 14990.</title>
        <authorList>
            <person name="Komaki H."/>
            <person name="Tamura T."/>
        </authorList>
    </citation>
    <scope>NUCLEOTIDE SEQUENCE</scope>
    <source>
        <strain evidence="2">NBRC 14990</strain>
    </source>
</reference>
<organism evidence="2 3">
    <name type="scientific">Actinoplanes cyaneus</name>
    <dbReference type="NCBI Taxonomy" id="52696"/>
    <lineage>
        <taxon>Bacteria</taxon>
        <taxon>Bacillati</taxon>
        <taxon>Actinomycetota</taxon>
        <taxon>Actinomycetes</taxon>
        <taxon>Micromonosporales</taxon>
        <taxon>Micromonosporaceae</taxon>
        <taxon>Actinoplanes</taxon>
    </lineage>
</organism>
<accession>A0A919ILF9</accession>
<gene>
    <name evidence="2" type="ORF">Acy02nite_51120</name>
</gene>
<evidence type="ECO:0000313" key="2">
    <source>
        <dbReference type="EMBL" id="GID67231.1"/>
    </source>
</evidence>
<feature type="compositionally biased region" description="Low complexity" evidence="1">
    <location>
        <begin position="51"/>
        <end position="66"/>
    </location>
</feature>
<sequence length="205" mass="21937">MFITDSHRSRRAAPRAAPLITAALVLGLIGGCGAGNDDASSSAPGVASLQSPAAGTPTATARATSAERPLIREDASEEEKVRLRDIYVDCMWENGFPKQDGMKGPNGGYPSNLDDFDLGPGVVERIEKNCAAKEPESPFDRARRLDPAFDDHVRANVKCLNDHGIKAVVQDGAPALVDGLPSRSKSHLLDDCEREAFADYYSTLK</sequence>
<name>A0A919ILF9_9ACTN</name>
<proteinExistence type="predicted"/>